<evidence type="ECO:0000313" key="2">
    <source>
        <dbReference type="Proteomes" id="UP000825935"/>
    </source>
</evidence>
<evidence type="ECO:0000313" key="1">
    <source>
        <dbReference type="EMBL" id="KAH7306433.1"/>
    </source>
</evidence>
<reference evidence="1" key="1">
    <citation type="submission" date="2021-08" db="EMBL/GenBank/DDBJ databases">
        <title>WGS assembly of Ceratopteris richardii.</title>
        <authorList>
            <person name="Marchant D.B."/>
            <person name="Chen G."/>
            <person name="Jenkins J."/>
            <person name="Shu S."/>
            <person name="Leebens-Mack J."/>
            <person name="Grimwood J."/>
            <person name="Schmutz J."/>
            <person name="Soltis P."/>
            <person name="Soltis D."/>
            <person name="Chen Z.-H."/>
        </authorList>
    </citation>
    <scope>NUCLEOTIDE SEQUENCE</scope>
    <source>
        <strain evidence="1">Whitten #5841</strain>
        <tissue evidence="1">Leaf</tissue>
    </source>
</reference>
<dbReference type="EMBL" id="CM035427">
    <property type="protein sequence ID" value="KAH7306433.1"/>
    <property type="molecule type" value="Genomic_DNA"/>
</dbReference>
<dbReference type="AlphaFoldDB" id="A0A8T2S4T3"/>
<accession>A0A8T2S4T3</accession>
<keyword evidence="2" id="KW-1185">Reference proteome</keyword>
<protein>
    <submittedName>
        <fullName evidence="1">Uncharacterized protein</fullName>
    </submittedName>
</protein>
<organism evidence="1 2">
    <name type="scientific">Ceratopteris richardii</name>
    <name type="common">Triangle waterfern</name>
    <dbReference type="NCBI Taxonomy" id="49495"/>
    <lineage>
        <taxon>Eukaryota</taxon>
        <taxon>Viridiplantae</taxon>
        <taxon>Streptophyta</taxon>
        <taxon>Embryophyta</taxon>
        <taxon>Tracheophyta</taxon>
        <taxon>Polypodiopsida</taxon>
        <taxon>Polypodiidae</taxon>
        <taxon>Polypodiales</taxon>
        <taxon>Pteridineae</taxon>
        <taxon>Pteridaceae</taxon>
        <taxon>Parkerioideae</taxon>
        <taxon>Ceratopteris</taxon>
    </lineage>
</organism>
<gene>
    <name evidence="1" type="ORF">KP509_22G011600</name>
</gene>
<proteinExistence type="predicted"/>
<dbReference type="Proteomes" id="UP000825935">
    <property type="component" value="Chromosome 22"/>
</dbReference>
<name>A0A8T2S4T3_CERRI</name>
<sequence>MGGHTVFYLGRTHVLTSLKVHSLFSCSSLECPWQRLSSEADCNSVTDNMKFHYFGDIILDRKLCDDYSLQDSNIEGTDDTVHDSTFERRFNIISAQTYLDCLRHRVDPLNHMVNPPWTMMIPYDGLGTDCEDETIHCNTPLENLIQILQASDLPTQVAVCNLLLSQRSAFPFVLPVLNDAQQEYNQALIPENLQSYVTRQGQLNSICDHVKDENASDVSLLEYTQSLSFVDVTLQNEQKLSIADDVRLPRLVFLSDRKCRQSHSSIISSRVVQCNFMNQHLHDKMSKETSAIGNLTLMEVGVGFIKYNLSNDLECICFNVIGEYERVVQFISQLRADVIVLEIESANPDKQIFCLDTVCSEVLRWYESGEKEGADRKAKLVWGSETKVVERISKFVCSIFTNSQPSQSGRHRLSEVCSMHFQQGCPHPEATIEMQNGLGEALAASDFKEMRKQLKLQECFTCDPEELLPELRNKEYNNKEEPESQLRVRRQTLVKDVIDIPLIKLFYNILTQENRELRMTAIMVLARGLYKKTSEVLKDASSKVDQLFKKFERSGSKSSCREYYQAKNEYEKKLAARAT</sequence>
<comment type="caution">
    <text evidence="1">The sequence shown here is derived from an EMBL/GenBank/DDBJ whole genome shotgun (WGS) entry which is preliminary data.</text>
</comment>